<proteinExistence type="predicted"/>
<reference evidence="4 5" key="1">
    <citation type="submission" date="2018-08" db="EMBL/GenBank/DDBJ databases">
        <title>Genomic Encyclopedia of Type Strains, Phase IV (KMG-IV): sequencing the most valuable type-strain genomes for metagenomic binning, comparative biology and taxonomic classification.</title>
        <authorList>
            <person name="Goeker M."/>
        </authorList>
    </citation>
    <scope>NUCLEOTIDE SEQUENCE [LARGE SCALE GENOMIC DNA]</scope>
    <source>
        <strain evidence="4 5">BW863</strain>
    </source>
</reference>
<dbReference type="Proteomes" id="UP000256900">
    <property type="component" value="Unassembled WGS sequence"/>
</dbReference>
<keyword evidence="2" id="KW-0012">Acyltransferase</keyword>
<feature type="domain" description="N-acetyltransferase" evidence="3">
    <location>
        <begin position="15"/>
        <end position="170"/>
    </location>
</feature>
<dbReference type="RefSeq" id="WP_115837194.1">
    <property type="nucleotide sequence ID" value="NZ_CP025086.1"/>
</dbReference>
<accession>A0A3D9YR79</accession>
<dbReference type="PROSITE" id="PS51186">
    <property type="entry name" value="GNAT"/>
    <property type="match status" value="1"/>
</dbReference>
<evidence type="ECO:0000256" key="1">
    <source>
        <dbReference type="ARBA" id="ARBA00022679"/>
    </source>
</evidence>
<evidence type="ECO:0000313" key="4">
    <source>
        <dbReference type="EMBL" id="REF84558.1"/>
    </source>
</evidence>
<dbReference type="PANTHER" id="PTHR43420">
    <property type="entry name" value="ACETYLTRANSFERASE"/>
    <property type="match status" value="1"/>
</dbReference>
<dbReference type="InterPro" id="IPR050680">
    <property type="entry name" value="YpeA/RimI_acetyltransf"/>
</dbReference>
<dbReference type="InterPro" id="IPR000182">
    <property type="entry name" value="GNAT_dom"/>
</dbReference>
<dbReference type="EMBL" id="QUMO01000004">
    <property type="protein sequence ID" value="REF84558.1"/>
    <property type="molecule type" value="Genomic_DNA"/>
</dbReference>
<keyword evidence="5" id="KW-1185">Reference proteome</keyword>
<dbReference type="OrthoDB" id="9804026at2"/>
<name>A0A3D9YR79_9HYPH</name>
<evidence type="ECO:0000313" key="5">
    <source>
        <dbReference type="Proteomes" id="UP000256900"/>
    </source>
</evidence>
<evidence type="ECO:0000259" key="3">
    <source>
        <dbReference type="PROSITE" id="PS51186"/>
    </source>
</evidence>
<protein>
    <submittedName>
        <fullName evidence="4">Ribosomal-protein-alanine N-acetyltransferase</fullName>
    </submittedName>
</protein>
<dbReference type="GO" id="GO:0016747">
    <property type="term" value="F:acyltransferase activity, transferring groups other than amino-acyl groups"/>
    <property type="evidence" value="ECO:0007669"/>
    <property type="project" value="InterPro"/>
</dbReference>
<dbReference type="InterPro" id="IPR016181">
    <property type="entry name" value="Acyl_CoA_acyltransferase"/>
</dbReference>
<keyword evidence="1 4" id="KW-0808">Transferase</keyword>
<dbReference type="PANTHER" id="PTHR43420:SF12">
    <property type="entry name" value="N-ACETYLTRANSFERASE DOMAIN-CONTAINING PROTEIN"/>
    <property type="match status" value="1"/>
</dbReference>
<dbReference type="AlphaFoldDB" id="A0A3D9YR79"/>
<dbReference type="Gene3D" id="3.40.630.30">
    <property type="match status" value="1"/>
</dbReference>
<dbReference type="CDD" id="cd04301">
    <property type="entry name" value="NAT_SF"/>
    <property type="match status" value="1"/>
</dbReference>
<gene>
    <name evidence="4" type="ORF">DES32_2667</name>
</gene>
<dbReference type="SUPFAM" id="SSF55729">
    <property type="entry name" value="Acyl-CoA N-acyltransferases (Nat)"/>
    <property type="match status" value="1"/>
</dbReference>
<organism evidence="4 5">
    <name type="scientific">Methylovirgula ligni</name>
    <dbReference type="NCBI Taxonomy" id="569860"/>
    <lineage>
        <taxon>Bacteria</taxon>
        <taxon>Pseudomonadati</taxon>
        <taxon>Pseudomonadota</taxon>
        <taxon>Alphaproteobacteria</taxon>
        <taxon>Hyphomicrobiales</taxon>
        <taxon>Beijerinckiaceae</taxon>
        <taxon>Methylovirgula</taxon>
    </lineage>
</organism>
<sequence length="172" mass="18660">MLRWLGNWLGKSTAPTVHRLGPQFGKVCARIHAQSFPHPWSAEEFEALLAGRDVIAHWANPGASLGSFWQPGRTPVGFILSRRAADQAEILTLAVTPKARQKGVGAALLTTHLPTLAAAGVKSLFLEVEAGNTAAIRLYQNFGFRQVGERKAYYRTAGGSPATALVLRRDLF</sequence>
<dbReference type="Pfam" id="PF00583">
    <property type="entry name" value="Acetyltransf_1"/>
    <property type="match status" value="1"/>
</dbReference>
<comment type="caution">
    <text evidence="4">The sequence shown here is derived from an EMBL/GenBank/DDBJ whole genome shotgun (WGS) entry which is preliminary data.</text>
</comment>
<evidence type="ECO:0000256" key="2">
    <source>
        <dbReference type="ARBA" id="ARBA00023315"/>
    </source>
</evidence>